<keyword evidence="7" id="KW-0378">Hydrolase</keyword>
<organism evidence="7 8">
    <name type="scientific">Bacteroides faecichinchillae</name>
    <dbReference type="NCBI Taxonomy" id="871325"/>
    <lineage>
        <taxon>Bacteria</taxon>
        <taxon>Pseudomonadati</taxon>
        <taxon>Bacteroidota</taxon>
        <taxon>Bacteroidia</taxon>
        <taxon>Bacteroidales</taxon>
        <taxon>Bacteroidaceae</taxon>
        <taxon>Bacteroides</taxon>
    </lineage>
</organism>
<evidence type="ECO:0000259" key="6">
    <source>
        <dbReference type="PROSITE" id="PS51192"/>
    </source>
</evidence>
<dbReference type="GO" id="GO:0006310">
    <property type="term" value="P:DNA recombination"/>
    <property type="evidence" value="ECO:0007669"/>
    <property type="project" value="TreeGrafter"/>
</dbReference>
<evidence type="ECO:0000256" key="5">
    <source>
        <dbReference type="ARBA" id="ARBA00034808"/>
    </source>
</evidence>
<accession>A0A1M4VZT9</accession>
<dbReference type="InterPro" id="IPR027417">
    <property type="entry name" value="P-loop_NTPase"/>
</dbReference>
<dbReference type="EC" id="5.6.2.4" evidence="5"/>
<dbReference type="GO" id="GO:0043138">
    <property type="term" value="F:3'-5' DNA helicase activity"/>
    <property type="evidence" value="ECO:0007669"/>
    <property type="project" value="UniProtKB-EC"/>
</dbReference>
<evidence type="ECO:0000256" key="3">
    <source>
        <dbReference type="ARBA" id="ARBA00023235"/>
    </source>
</evidence>
<feature type="domain" description="Helicase ATP-binding" evidence="6">
    <location>
        <begin position="297"/>
        <end position="455"/>
    </location>
</feature>
<dbReference type="GO" id="GO:0030894">
    <property type="term" value="C:replisome"/>
    <property type="evidence" value="ECO:0007669"/>
    <property type="project" value="TreeGrafter"/>
</dbReference>
<dbReference type="Gene3D" id="3.40.50.300">
    <property type="entry name" value="P-loop containing nucleotide triphosphate hydrolases"/>
    <property type="match status" value="1"/>
</dbReference>
<dbReference type="GO" id="GO:0003677">
    <property type="term" value="F:DNA binding"/>
    <property type="evidence" value="ECO:0007669"/>
    <property type="project" value="UniProtKB-KW"/>
</dbReference>
<gene>
    <name evidence="7" type="ORF">SAMN05444349_105172</name>
</gene>
<dbReference type="GO" id="GO:0005524">
    <property type="term" value="F:ATP binding"/>
    <property type="evidence" value="ECO:0007669"/>
    <property type="project" value="InterPro"/>
</dbReference>
<dbReference type="GO" id="GO:0009378">
    <property type="term" value="F:four-way junction helicase activity"/>
    <property type="evidence" value="ECO:0007669"/>
    <property type="project" value="TreeGrafter"/>
</dbReference>
<dbReference type="AlphaFoldDB" id="A0A1M4VZT9"/>
<evidence type="ECO:0000256" key="1">
    <source>
        <dbReference type="ARBA" id="ARBA00005446"/>
    </source>
</evidence>
<dbReference type="Proteomes" id="UP000184436">
    <property type="component" value="Unassembled WGS sequence"/>
</dbReference>
<dbReference type="GO" id="GO:0006281">
    <property type="term" value="P:DNA repair"/>
    <property type="evidence" value="ECO:0007669"/>
    <property type="project" value="TreeGrafter"/>
</dbReference>
<dbReference type="STRING" id="871325.SAMN05444349_105172"/>
<dbReference type="CDD" id="cd17920">
    <property type="entry name" value="DEXHc_RecQ"/>
    <property type="match status" value="1"/>
</dbReference>
<keyword evidence="7" id="KW-0347">Helicase</keyword>
<dbReference type="GO" id="GO:0043590">
    <property type="term" value="C:bacterial nucleoid"/>
    <property type="evidence" value="ECO:0007669"/>
    <property type="project" value="TreeGrafter"/>
</dbReference>
<keyword evidence="8" id="KW-1185">Reference proteome</keyword>
<comment type="catalytic activity">
    <reaction evidence="4">
        <text>Couples ATP hydrolysis with the unwinding of duplex DNA by translocating in the 3'-5' direction.</text>
        <dbReference type="EC" id="5.6.2.4"/>
    </reaction>
</comment>
<dbReference type="SUPFAM" id="SSF52540">
    <property type="entry name" value="P-loop containing nucleoside triphosphate hydrolases"/>
    <property type="match status" value="1"/>
</dbReference>
<dbReference type="GO" id="GO:0005737">
    <property type="term" value="C:cytoplasm"/>
    <property type="evidence" value="ECO:0007669"/>
    <property type="project" value="TreeGrafter"/>
</dbReference>
<proteinExistence type="inferred from homology"/>
<dbReference type="Pfam" id="PF00270">
    <property type="entry name" value="DEAD"/>
    <property type="match status" value="1"/>
</dbReference>
<keyword evidence="7" id="KW-0067">ATP-binding</keyword>
<dbReference type="InterPro" id="IPR011545">
    <property type="entry name" value="DEAD/DEAH_box_helicase_dom"/>
</dbReference>
<reference evidence="7 8" key="1">
    <citation type="submission" date="2016-11" db="EMBL/GenBank/DDBJ databases">
        <authorList>
            <person name="Jaros S."/>
            <person name="Januszkiewicz K."/>
            <person name="Wedrychowicz H."/>
        </authorList>
    </citation>
    <scope>NUCLEOTIDE SEQUENCE [LARGE SCALE GENOMIC DNA]</scope>
    <source>
        <strain evidence="7 8">DSM 26883</strain>
    </source>
</reference>
<dbReference type="SMART" id="SM00487">
    <property type="entry name" value="DEXDc"/>
    <property type="match status" value="1"/>
</dbReference>
<evidence type="ECO:0000256" key="4">
    <source>
        <dbReference type="ARBA" id="ARBA00034617"/>
    </source>
</evidence>
<dbReference type="EMBL" id="FQVD01000005">
    <property type="protein sequence ID" value="SHE74554.1"/>
    <property type="molecule type" value="Genomic_DNA"/>
</dbReference>
<keyword evidence="2" id="KW-0238">DNA-binding</keyword>
<dbReference type="PROSITE" id="PS51192">
    <property type="entry name" value="HELICASE_ATP_BIND_1"/>
    <property type="match status" value="1"/>
</dbReference>
<keyword evidence="7" id="KW-0547">Nucleotide-binding</keyword>
<protein>
    <recommendedName>
        <fullName evidence="5">DNA 3'-5' helicase</fullName>
        <ecNumber evidence="5">5.6.2.4</ecNumber>
    </recommendedName>
</protein>
<dbReference type="InterPro" id="IPR014001">
    <property type="entry name" value="Helicase_ATP-bd"/>
</dbReference>
<dbReference type="PANTHER" id="PTHR13710">
    <property type="entry name" value="DNA HELICASE RECQ FAMILY MEMBER"/>
    <property type="match status" value="1"/>
</dbReference>
<keyword evidence="3" id="KW-0413">Isomerase</keyword>
<comment type="similarity">
    <text evidence="1">Belongs to the helicase family. RecQ subfamily.</text>
</comment>
<sequence length="468" mass="53562">MSIWSKLIGIKKTEDRNNVIGNKTTSVPCSAHNYAIVDVEIGLKDHRIHDIGALKHDNTTFHKTSKEELFIFLNDVDYICGHNIVHHDAKYLFTDKICRWILVDTLYVSPLLFPEHPYHRLMKDDKLMSEQMNNPVNDCKKAKDLLLDEIACWHSLPKEKRILFASLLKGKKEFEGFLSMVSAEYIHKGIPELIKELYAGKICQHADLDMLTNQYPCGLAYALALIDTTDYRSITPGWILYNYPEVEFIIKLLRHTTCKESCDYCHTQLDVLHNLKTFFGYERFRTYESEPLQERAAQAAVKGKSLLAIFPTGGGKSLTFQLPALMAGHSVHGLTVVISPLQSLMKDQVDNLADRGITDAVTINGMLDPITRSLSIQRVQDGEASLLYISPEMLRSKTIEKILMARHVVRFVIDEAHCFSSWGQDFRVDYLYIGKFIQKYQQKKKMQNPDTCILFHGHGKTESNPRHL</sequence>
<evidence type="ECO:0000256" key="2">
    <source>
        <dbReference type="ARBA" id="ARBA00023125"/>
    </source>
</evidence>
<evidence type="ECO:0000313" key="7">
    <source>
        <dbReference type="EMBL" id="SHE74554.1"/>
    </source>
</evidence>
<name>A0A1M4VZT9_9BACE</name>
<dbReference type="PANTHER" id="PTHR13710:SF105">
    <property type="entry name" value="ATP-DEPENDENT DNA HELICASE Q1"/>
    <property type="match status" value="1"/>
</dbReference>
<evidence type="ECO:0000313" key="8">
    <source>
        <dbReference type="Proteomes" id="UP000184436"/>
    </source>
</evidence>